<name>A0ACB0J833_TRIPR</name>
<dbReference type="Proteomes" id="UP001177021">
    <property type="component" value="Unassembled WGS sequence"/>
</dbReference>
<proteinExistence type="predicted"/>
<protein>
    <submittedName>
        <fullName evidence="1">Uncharacterized protein</fullName>
    </submittedName>
</protein>
<comment type="caution">
    <text evidence="1">The sequence shown here is derived from an EMBL/GenBank/DDBJ whole genome shotgun (WGS) entry which is preliminary data.</text>
</comment>
<keyword evidence="2" id="KW-1185">Reference proteome</keyword>
<gene>
    <name evidence="1" type="ORF">MILVUS5_LOCUS9638</name>
</gene>
<sequence length="110" mass="12556">MDLTQQNGNSLESNPYSLEKMSMDNKTTYVSKKNEHEKQPSPRSSVVNENEENPRPRSSSSCAFHAKKWDKFTSDKVATLAYAQIQGKAEELAKHFEKRMHKPKKIISGN</sequence>
<organism evidence="1 2">
    <name type="scientific">Trifolium pratense</name>
    <name type="common">Red clover</name>
    <dbReference type="NCBI Taxonomy" id="57577"/>
    <lineage>
        <taxon>Eukaryota</taxon>
        <taxon>Viridiplantae</taxon>
        <taxon>Streptophyta</taxon>
        <taxon>Embryophyta</taxon>
        <taxon>Tracheophyta</taxon>
        <taxon>Spermatophyta</taxon>
        <taxon>Magnoliopsida</taxon>
        <taxon>eudicotyledons</taxon>
        <taxon>Gunneridae</taxon>
        <taxon>Pentapetalae</taxon>
        <taxon>rosids</taxon>
        <taxon>fabids</taxon>
        <taxon>Fabales</taxon>
        <taxon>Fabaceae</taxon>
        <taxon>Papilionoideae</taxon>
        <taxon>50 kb inversion clade</taxon>
        <taxon>NPAAA clade</taxon>
        <taxon>Hologalegina</taxon>
        <taxon>IRL clade</taxon>
        <taxon>Trifolieae</taxon>
        <taxon>Trifolium</taxon>
    </lineage>
</organism>
<evidence type="ECO:0000313" key="1">
    <source>
        <dbReference type="EMBL" id="CAJ2639647.1"/>
    </source>
</evidence>
<accession>A0ACB0J833</accession>
<dbReference type="EMBL" id="CASHSV030000024">
    <property type="protein sequence ID" value="CAJ2639647.1"/>
    <property type="molecule type" value="Genomic_DNA"/>
</dbReference>
<evidence type="ECO:0000313" key="2">
    <source>
        <dbReference type="Proteomes" id="UP001177021"/>
    </source>
</evidence>
<reference evidence="1" key="1">
    <citation type="submission" date="2023-10" db="EMBL/GenBank/DDBJ databases">
        <authorList>
            <person name="Rodriguez Cubillos JULIANA M."/>
            <person name="De Vega J."/>
        </authorList>
    </citation>
    <scope>NUCLEOTIDE SEQUENCE</scope>
</reference>